<proteinExistence type="predicted"/>
<evidence type="ECO:0000313" key="3">
    <source>
        <dbReference type="Proteomes" id="UP000176897"/>
    </source>
</evidence>
<feature type="region of interest" description="Disordered" evidence="1">
    <location>
        <begin position="159"/>
        <end position="178"/>
    </location>
</feature>
<evidence type="ECO:0000256" key="1">
    <source>
        <dbReference type="SAM" id="MobiDB-lite"/>
    </source>
</evidence>
<accession>A0A1F7UNJ7</accession>
<dbReference type="EMBL" id="MGEJ01000022">
    <property type="protein sequence ID" value="OGL79861.1"/>
    <property type="molecule type" value="Genomic_DNA"/>
</dbReference>
<feature type="region of interest" description="Disordered" evidence="1">
    <location>
        <begin position="117"/>
        <end position="140"/>
    </location>
</feature>
<protein>
    <submittedName>
        <fullName evidence="2">Uncharacterized protein</fullName>
    </submittedName>
</protein>
<evidence type="ECO:0000313" key="2">
    <source>
        <dbReference type="EMBL" id="OGL79861.1"/>
    </source>
</evidence>
<feature type="compositionally biased region" description="Low complexity" evidence="1">
    <location>
        <begin position="165"/>
        <end position="175"/>
    </location>
</feature>
<gene>
    <name evidence="2" type="ORF">A3B21_00515</name>
</gene>
<sequence>MAEMEVLAKTATLTRFSARDAACLLTYDYLYQRMPSLTQLAFYCGADGSYSCAIADCTATGNTNCKQDAMVTVGPFVLCHSHGREVLKIGRYEFGLGDEFKFYYLFKTLHNAGVADDRAAENPDSKRTQGVAREMETRQERLPKARELGNRLAEKFVRQKEEAAAQKTAEQTAQTPTRPVTLAPATVVPEEYAGKSKKELMKLAKTLNESFAAGFVDESAYQTKKAAIERALKVLAIRAMEEAIHAKKLELGIAEPITSAVKLMPDLPVPKLELIKGGAGSVPARKAEPITVACNMAKEVKGNPSERLSEIPKFRNEELGSAEDCFAILGTTKGRYDDLLAAHSDLDTPDSELHQHDSVARKQAKALAKSCLLHGPEFKTLGYLRYKVIEHIKAKWPEAWQAGKAHVKNGAKGSLRCADCGASVSKLFDKESGAPDQLVGVCGGCRKRHKNAMTRARREGKRGQKAAENRAQRSAMKSNEGSGLLGQSYRKKGGKK</sequence>
<comment type="caution">
    <text evidence="2">The sequence shown here is derived from an EMBL/GenBank/DDBJ whole genome shotgun (WGS) entry which is preliminary data.</text>
</comment>
<feature type="region of interest" description="Disordered" evidence="1">
    <location>
        <begin position="449"/>
        <end position="496"/>
    </location>
</feature>
<dbReference type="AlphaFoldDB" id="A0A1F7UNJ7"/>
<name>A0A1F7UNJ7_9BACT</name>
<reference evidence="2 3" key="1">
    <citation type="journal article" date="2016" name="Nat. Commun.">
        <title>Thousands of microbial genomes shed light on interconnected biogeochemical processes in an aquifer system.</title>
        <authorList>
            <person name="Anantharaman K."/>
            <person name="Brown C.T."/>
            <person name="Hug L.A."/>
            <person name="Sharon I."/>
            <person name="Castelle C.J."/>
            <person name="Probst A.J."/>
            <person name="Thomas B.C."/>
            <person name="Singh A."/>
            <person name="Wilkins M.J."/>
            <person name="Karaoz U."/>
            <person name="Brodie E.L."/>
            <person name="Williams K.H."/>
            <person name="Hubbard S.S."/>
            <person name="Banfield J.F."/>
        </authorList>
    </citation>
    <scope>NUCLEOTIDE SEQUENCE [LARGE SCALE GENOMIC DNA]</scope>
</reference>
<dbReference type="Proteomes" id="UP000176897">
    <property type="component" value="Unassembled WGS sequence"/>
</dbReference>
<organism evidence="2 3">
    <name type="scientific">Candidatus Uhrbacteria bacterium RIFCSPLOWO2_01_FULL_47_24</name>
    <dbReference type="NCBI Taxonomy" id="1802401"/>
    <lineage>
        <taxon>Bacteria</taxon>
        <taxon>Candidatus Uhriibacteriota</taxon>
    </lineage>
</organism>
<dbReference type="STRING" id="1802401.A3B21_00515"/>
<feature type="compositionally biased region" description="Basic and acidic residues" evidence="1">
    <location>
        <begin position="461"/>
        <end position="471"/>
    </location>
</feature>